<dbReference type="Proteomes" id="UP000191024">
    <property type="component" value="Chromosome G"/>
</dbReference>
<keyword evidence="1" id="KW-0472">Membrane</keyword>
<keyword evidence="1" id="KW-0812">Transmembrane</keyword>
<sequence length="300" mass="33699">MAKQVVKGTVKQVDASLDKPIDKDAPPTIYGSKLKPEFASAALNLSVDFLRQQQSEANKYLLWNKTTLLGSFTCALLYLVSKSTFPRGSKSVSGFFVQYAYMNTKELITAGIVIVISSSVIFTLLSRVTENVFSKKIDAIVKTEGESVFDVNLNKLSADKVKGSEVLENTQIIVYRDTPIALAAIMENKHLSTEDSLVMGVTTIGARRVYLKSGVMEDLIDWALLRTKDLQYRKHGNGKSMKLLLDVCSFDKDLRDALKKKGFSPIKTFKYEESRVLNSLYGIRRELWGVQFRFEAHKKE</sequence>
<evidence type="ECO:0000313" key="3">
    <source>
        <dbReference type="Proteomes" id="UP000191024"/>
    </source>
</evidence>
<keyword evidence="1" id="KW-1133">Transmembrane helix</keyword>
<feature type="transmembrane region" description="Helical" evidence="1">
    <location>
        <begin position="60"/>
        <end position="80"/>
    </location>
</feature>
<accession>A0A1G4KC54</accession>
<gene>
    <name evidence="2" type="ORF">LAMI_0G14576G</name>
</gene>
<dbReference type="EMBL" id="LT598469">
    <property type="protein sequence ID" value="SCV01918.1"/>
    <property type="molecule type" value="Genomic_DNA"/>
</dbReference>
<proteinExistence type="predicted"/>
<protein>
    <submittedName>
        <fullName evidence="2">LAMI_0G14576g1_1</fullName>
    </submittedName>
</protein>
<dbReference type="AlphaFoldDB" id="A0A1G4KC54"/>
<evidence type="ECO:0000313" key="2">
    <source>
        <dbReference type="EMBL" id="SCV01918.1"/>
    </source>
</evidence>
<dbReference type="InterPro" id="IPR024297">
    <property type="entry name" value="Pho86"/>
</dbReference>
<dbReference type="Pfam" id="PF11124">
    <property type="entry name" value="Pho86"/>
    <property type="match status" value="1"/>
</dbReference>
<evidence type="ECO:0000256" key="1">
    <source>
        <dbReference type="SAM" id="Phobius"/>
    </source>
</evidence>
<name>A0A1G4KC54_9SACH</name>
<feature type="transmembrane region" description="Helical" evidence="1">
    <location>
        <begin position="107"/>
        <end position="126"/>
    </location>
</feature>
<keyword evidence="3" id="KW-1185">Reference proteome</keyword>
<dbReference type="OrthoDB" id="4082764at2759"/>
<organism evidence="2 3">
    <name type="scientific">Lachancea mirantina</name>
    <dbReference type="NCBI Taxonomy" id="1230905"/>
    <lineage>
        <taxon>Eukaryota</taxon>
        <taxon>Fungi</taxon>
        <taxon>Dikarya</taxon>
        <taxon>Ascomycota</taxon>
        <taxon>Saccharomycotina</taxon>
        <taxon>Saccharomycetes</taxon>
        <taxon>Saccharomycetales</taxon>
        <taxon>Saccharomycetaceae</taxon>
        <taxon>Lachancea</taxon>
    </lineage>
</organism>
<reference evidence="2 3" key="1">
    <citation type="submission" date="2016-03" db="EMBL/GenBank/DDBJ databases">
        <authorList>
            <person name="Devillers H."/>
        </authorList>
    </citation>
    <scope>NUCLEOTIDE SEQUENCE [LARGE SCALE GENOMIC DNA]</scope>
    <source>
        <strain evidence="2">CBS 11717</strain>
    </source>
</reference>
<dbReference type="STRING" id="1230905.A0A1G4KC54"/>